<dbReference type="PANTHER" id="PTHR39321">
    <property type="entry name" value="NICOTINATE-NUCLEOTIDE ADENYLYLTRANSFERASE-RELATED"/>
    <property type="match status" value="1"/>
</dbReference>
<evidence type="ECO:0000256" key="1">
    <source>
        <dbReference type="ARBA" id="ARBA00002324"/>
    </source>
</evidence>
<keyword evidence="13" id="KW-1185">Reference proteome</keyword>
<evidence type="ECO:0000313" key="12">
    <source>
        <dbReference type="EMBL" id="RZS92999.1"/>
    </source>
</evidence>
<evidence type="ECO:0000256" key="10">
    <source>
        <dbReference type="HAMAP-Rule" id="MF_00244"/>
    </source>
</evidence>
<comment type="caution">
    <text evidence="12">The sequence shown here is derived from an EMBL/GenBank/DDBJ whole genome shotgun (WGS) entry which is preliminary data.</text>
</comment>
<evidence type="ECO:0000256" key="4">
    <source>
        <dbReference type="ARBA" id="ARBA00022679"/>
    </source>
</evidence>
<dbReference type="RefSeq" id="WP_130435995.1">
    <property type="nucleotide sequence ID" value="NZ_SGXF01000006.1"/>
</dbReference>
<evidence type="ECO:0000256" key="9">
    <source>
        <dbReference type="ARBA" id="ARBA00048721"/>
    </source>
</evidence>
<keyword evidence="7 10" id="KW-0067">ATP-binding</keyword>
<dbReference type="EMBL" id="SGXF01000006">
    <property type="protein sequence ID" value="RZS92999.1"/>
    <property type="molecule type" value="Genomic_DNA"/>
</dbReference>
<dbReference type="HAMAP" id="MF_00244">
    <property type="entry name" value="NaMN_adenylyltr"/>
    <property type="match status" value="1"/>
</dbReference>
<evidence type="ECO:0000256" key="8">
    <source>
        <dbReference type="ARBA" id="ARBA00023027"/>
    </source>
</evidence>
<accession>A0A4V2F5J1</accession>
<dbReference type="NCBIfam" id="TIGR00125">
    <property type="entry name" value="cyt_tran_rel"/>
    <property type="match status" value="1"/>
</dbReference>
<dbReference type="InterPro" id="IPR004821">
    <property type="entry name" value="Cyt_trans-like"/>
</dbReference>
<gene>
    <name evidence="10" type="primary">nadD</name>
    <name evidence="12" type="ORF">EV209_2745</name>
</gene>
<dbReference type="Gene3D" id="3.40.50.620">
    <property type="entry name" value="HUPs"/>
    <property type="match status" value="1"/>
</dbReference>
<dbReference type="OrthoDB" id="5295945at2"/>
<dbReference type="EC" id="2.7.7.18" evidence="10"/>
<evidence type="ECO:0000259" key="11">
    <source>
        <dbReference type="Pfam" id="PF01467"/>
    </source>
</evidence>
<evidence type="ECO:0000313" key="13">
    <source>
        <dbReference type="Proteomes" id="UP000292927"/>
    </source>
</evidence>
<keyword evidence="6 10" id="KW-0547">Nucleotide-binding</keyword>
<dbReference type="Pfam" id="PF01467">
    <property type="entry name" value="CTP_transf_like"/>
    <property type="match status" value="1"/>
</dbReference>
<dbReference type="Proteomes" id="UP000292927">
    <property type="component" value="Unassembled WGS sequence"/>
</dbReference>
<dbReference type="PANTHER" id="PTHR39321:SF3">
    <property type="entry name" value="PHOSPHOPANTETHEINE ADENYLYLTRANSFERASE"/>
    <property type="match status" value="1"/>
</dbReference>
<feature type="domain" description="Cytidyltransferase-like" evidence="11">
    <location>
        <begin position="13"/>
        <end position="179"/>
    </location>
</feature>
<evidence type="ECO:0000256" key="6">
    <source>
        <dbReference type="ARBA" id="ARBA00022741"/>
    </source>
</evidence>
<dbReference type="CDD" id="cd02165">
    <property type="entry name" value="NMNAT"/>
    <property type="match status" value="1"/>
</dbReference>
<dbReference type="UniPathway" id="UPA00253">
    <property type="reaction ID" value="UER00332"/>
</dbReference>
<comment type="similarity">
    <text evidence="10">Belongs to the NadD family.</text>
</comment>
<keyword evidence="3 10" id="KW-0662">Pyridine nucleotide biosynthesis</keyword>
<sequence length="211" mass="24471">MEIQSENARKIGILGGTFDPIHVGHLKLGEAAYRQFGLDEVWFMPTGTSYCKAGSQVTPREIRGQMVEAAVSRYSYFKYSDLEIRREGATYTADTMEELRRLWPEDEFYYIVGADSLDYMEKWKRPEIIFACAQILVAARDTVDRDRLRDKIRSLRRQFRAKIWLLDFTEVPISSREIRSTIARTGHVPHLVPGRAAMIVRKLGLYRDEES</sequence>
<dbReference type="GO" id="GO:0004515">
    <property type="term" value="F:nicotinate-nucleotide adenylyltransferase activity"/>
    <property type="evidence" value="ECO:0007669"/>
    <property type="project" value="UniProtKB-UniRule"/>
</dbReference>
<proteinExistence type="inferred from homology"/>
<dbReference type="NCBIfam" id="NF000840">
    <property type="entry name" value="PRK00071.1-3"/>
    <property type="match status" value="1"/>
</dbReference>
<dbReference type="SUPFAM" id="SSF52374">
    <property type="entry name" value="Nucleotidylyl transferase"/>
    <property type="match status" value="1"/>
</dbReference>
<dbReference type="NCBIfam" id="TIGR00482">
    <property type="entry name" value="nicotinate (nicotinamide) nucleotide adenylyltransferase"/>
    <property type="match status" value="1"/>
</dbReference>
<keyword evidence="8 10" id="KW-0520">NAD</keyword>
<protein>
    <recommendedName>
        <fullName evidence="10">Probable nicotinate-nucleotide adenylyltransferase</fullName>
        <ecNumber evidence="10">2.7.7.18</ecNumber>
    </recommendedName>
    <alternativeName>
        <fullName evidence="10">Deamido-NAD(+) diphosphorylase</fullName>
    </alternativeName>
    <alternativeName>
        <fullName evidence="10">Deamido-NAD(+) pyrophosphorylase</fullName>
    </alternativeName>
    <alternativeName>
        <fullName evidence="10">Nicotinate mononucleotide adenylyltransferase</fullName>
        <shortName evidence="10">NaMN adenylyltransferase</shortName>
    </alternativeName>
</protein>
<evidence type="ECO:0000256" key="3">
    <source>
        <dbReference type="ARBA" id="ARBA00022642"/>
    </source>
</evidence>
<name>A0A4V2F5J1_9FIRM</name>
<evidence type="ECO:0000256" key="5">
    <source>
        <dbReference type="ARBA" id="ARBA00022695"/>
    </source>
</evidence>
<comment type="catalytic activity">
    <reaction evidence="9 10">
        <text>nicotinate beta-D-ribonucleotide + ATP + H(+) = deamido-NAD(+) + diphosphate</text>
        <dbReference type="Rhea" id="RHEA:22860"/>
        <dbReference type="ChEBI" id="CHEBI:15378"/>
        <dbReference type="ChEBI" id="CHEBI:30616"/>
        <dbReference type="ChEBI" id="CHEBI:33019"/>
        <dbReference type="ChEBI" id="CHEBI:57502"/>
        <dbReference type="ChEBI" id="CHEBI:58437"/>
        <dbReference type="EC" id="2.7.7.18"/>
    </reaction>
</comment>
<dbReference type="GO" id="GO:0009435">
    <property type="term" value="P:NAD+ biosynthetic process"/>
    <property type="evidence" value="ECO:0007669"/>
    <property type="project" value="UniProtKB-UniRule"/>
</dbReference>
<organism evidence="12 13">
    <name type="scientific">Cuneatibacter caecimuris</name>
    <dbReference type="NCBI Taxonomy" id="1796618"/>
    <lineage>
        <taxon>Bacteria</taxon>
        <taxon>Bacillati</taxon>
        <taxon>Bacillota</taxon>
        <taxon>Clostridia</taxon>
        <taxon>Lachnospirales</taxon>
        <taxon>Lachnospiraceae</taxon>
        <taxon>Cuneatibacter</taxon>
    </lineage>
</organism>
<evidence type="ECO:0000256" key="2">
    <source>
        <dbReference type="ARBA" id="ARBA00005019"/>
    </source>
</evidence>
<dbReference type="InterPro" id="IPR005248">
    <property type="entry name" value="NadD/NMNAT"/>
</dbReference>
<comment type="function">
    <text evidence="1 10">Catalyzes the reversible adenylation of nicotinate mononucleotide (NaMN) to nicotinic acid adenine dinucleotide (NaAD).</text>
</comment>
<dbReference type="AlphaFoldDB" id="A0A4V2F5J1"/>
<comment type="pathway">
    <text evidence="2 10">Cofactor biosynthesis; NAD(+) biosynthesis; deamido-NAD(+) from nicotinate D-ribonucleotide: step 1/1.</text>
</comment>
<dbReference type="InterPro" id="IPR014729">
    <property type="entry name" value="Rossmann-like_a/b/a_fold"/>
</dbReference>
<dbReference type="GO" id="GO:0005524">
    <property type="term" value="F:ATP binding"/>
    <property type="evidence" value="ECO:0007669"/>
    <property type="project" value="UniProtKB-KW"/>
</dbReference>
<keyword evidence="4 10" id="KW-0808">Transferase</keyword>
<reference evidence="12 13" key="1">
    <citation type="submission" date="2019-02" db="EMBL/GenBank/DDBJ databases">
        <title>Genomic Encyclopedia of Type Strains, Phase IV (KMG-IV): sequencing the most valuable type-strain genomes for metagenomic binning, comparative biology and taxonomic classification.</title>
        <authorList>
            <person name="Goeker M."/>
        </authorList>
    </citation>
    <scope>NUCLEOTIDE SEQUENCE [LARGE SCALE GENOMIC DNA]</scope>
    <source>
        <strain evidence="12 13">DSM 29486</strain>
    </source>
</reference>
<keyword evidence="5 10" id="KW-0548">Nucleotidyltransferase</keyword>
<evidence type="ECO:0000256" key="7">
    <source>
        <dbReference type="ARBA" id="ARBA00022840"/>
    </source>
</evidence>